<proteinExistence type="predicted"/>
<dbReference type="InParanoid" id="A0A0C2X9S3"/>
<name>A0A0C2X9S3_AMAMK</name>
<keyword evidence="1" id="KW-1133">Transmembrane helix</keyword>
<dbReference type="Proteomes" id="UP000054549">
    <property type="component" value="Unassembled WGS sequence"/>
</dbReference>
<dbReference type="AlphaFoldDB" id="A0A0C2X9S3"/>
<organism evidence="2 3">
    <name type="scientific">Amanita muscaria (strain Koide BX008)</name>
    <dbReference type="NCBI Taxonomy" id="946122"/>
    <lineage>
        <taxon>Eukaryota</taxon>
        <taxon>Fungi</taxon>
        <taxon>Dikarya</taxon>
        <taxon>Basidiomycota</taxon>
        <taxon>Agaricomycotina</taxon>
        <taxon>Agaricomycetes</taxon>
        <taxon>Agaricomycetidae</taxon>
        <taxon>Agaricales</taxon>
        <taxon>Pluteineae</taxon>
        <taxon>Amanitaceae</taxon>
        <taxon>Amanita</taxon>
    </lineage>
</organism>
<evidence type="ECO:0000256" key="1">
    <source>
        <dbReference type="SAM" id="Phobius"/>
    </source>
</evidence>
<dbReference type="HOGENOM" id="CLU_2209348_0_0_1"/>
<gene>
    <name evidence="2" type="ORF">M378DRAFT_530989</name>
</gene>
<evidence type="ECO:0000313" key="2">
    <source>
        <dbReference type="EMBL" id="KIL65513.1"/>
    </source>
</evidence>
<dbReference type="OrthoDB" id="3265591at2759"/>
<keyword evidence="3" id="KW-1185">Reference proteome</keyword>
<accession>A0A0C2X9S3</accession>
<keyword evidence="1" id="KW-0812">Transmembrane</keyword>
<sequence length="107" mass="11927">MNYIHDEVRTGLYKSTSSSGPATTFADMETPTFAVVLLVIPLLYVPSIWTFLHNRKLRSIPAVGPSGTLTSYIGAIQFLFHSQEMVQEGYNKVREVRNIDSFSELGA</sequence>
<reference evidence="2 3" key="1">
    <citation type="submission" date="2014-04" db="EMBL/GenBank/DDBJ databases">
        <title>Evolutionary Origins and Diversification of the Mycorrhizal Mutualists.</title>
        <authorList>
            <consortium name="DOE Joint Genome Institute"/>
            <consortium name="Mycorrhizal Genomics Consortium"/>
            <person name="Kohler A."/>
            <person name="Kuo A."/>
            <person name="Nagy L.G."/>
            <person name="Floudas D."/>
            <person name="Copeland A."/>
            <person name="Barry K.W."/>
            <person name="Cichocki N."/>
            <person name="Veneault-Fourrey C."/>
            <person name="LaButti K."/>
            <person name="Lindquist E.A."/>
            <person name="Lipzen A."/>
            <person name="Lundell T."/>
            <person name="Morin E."/>
            <person name="Murat C."/>
            <person name="Riley R."/>
            <person name="Ohm R."/>
            <person name="Sun H."/>
            <person name="Tunlid A."/>
            <person name="Henrissat B."/>
            <person name="Grigoriev I.V."/>
            <person name="Hibbett D.S."/>
            <person name="Martin F."/>
        </authorList>
    </citation>
    <scope>NUCLEOTIDE SEQUENCE [LARGE SCALE GENOMIC DNA]</scope>
    <source>
        <strain evidence="2 3">Koide BX008</strain>
    </source>
</reference>
<protein>
    <submittedName>
        <fullName evidence="2">Uncharacterized protein</fullName>
    </submittedName>
</protein>
<keyword evidence="1" id="KW-0472">Membrane</keyword>
<feature type="transmembrane region" description="Helical" evidence="1">
    <location>
        <begin position="33"/>
        <end position="52"/>
    </location>
</feature>
<dbReference type="EMBL" id="KN818242">
    <property type="protein sequence ID" value="KIL65513.1"/>
    <property type="molecule type" value="Genomic_DNA"/>
</dbReference>
<evidence type="ECO:0000313" key="3">
    <source>
        <dbReference type="Proteomes" id="UP000054549"/>
    </source>
</evidence>